<reference evidence="2 3" key="1">
    <citation type="journal article" date="2018" name="Nat. Ecol. Evol.">
        <title>Shark genomes provide insights into elasmobranch evolution and the origin of vertebrates.</title>
        <authorList>
            <person name="Hara Y"/>
            <person name="Yamaguchi K"/>
            <person name="Onimaru K"/>
            <person name="Kadota M"/>
            <person name="Koyanagi M"/>
            <person name="Keeley SD"/>
            <person name="Tatsumi K"/>
            <person name="Tanaka K"/>
            <person name="Motone F"/>
            <person name="Kageyama Y"/>
            <person name="Nozu R"/>
            <person name="Adachi N"/>
            <person name="Nishimura O"/>
            <person name="Nakagawa R"/>
            <person name="Tanegashima C"/>
            <person name="Kiyatake I"/>
            <person name="Matsumoto R"/>
            <person name="Murakumo K"/>
            <person name="Nishida K"/>
            <person name="Terakita A"/>
            <person name="Kuratani S"/>
            <person name="Sato K"/>
            <person name="Hyodo S Kuraku.S."/>
        </authorList>
    </citation>
    <scope>NUCLEOTIDE SEQUENCE [LARGE SCALE GENOMIC DNA]</scope>
</reference>
<organism evidence="2 3">
    <name type="scientific">Chiloscyllium punctatum</name>
    <name type="common">Brownbanded bambooshark</name>
    <name type="synonym">Hemiscyllium punctatum</name>
    <dbReference type="NCBI Taxonomy" id="137246"/>
    <lineage>
        <taxon>Eukaryota</taxon>
        <taxon>Metazoa</taxon>
        <taxon>Chordata</taxon>
        <taxon>Craniata</taxon>
        <taxon>Vertebrata</taxon>
        <taxon>Chondrichthyes</taxon>
        <taxon>Elasmobranchii</taxon>
        <taxon>Galeomorphii</taxon>
        <taxon>Galeoidea</taxon>
        <taxon>Orectolobiformes</taxon>
        <taxon>Hemiscylliidae</taxon>
        <taxon>Chiloscyllium</taxon>
    </lineage>
</organism>
<dbReference type="AlphaFoldDB" id="A0A401TBQ1"/>
<dbReference type="EMBL" id="BEZZ01036441">
    <property type="protein sequence ID" value="GCC40063.1"/>
    <property type="molecule type" value="Genomic_DNA"/>
</dbReference>
<name>A0A401TBQ1_CHIPU</name>
<comment type="caution">
    <text evidence="2">The sequence shown here is derived from an EMBL/GenBank/DDBJ whole genome shotgun (WGS) entry which is preliminary data.</text>
</comment>
<dbReference type="Proteomes" id="UP000287033">
    <property type="component" value="Unassembled WGS sequence"/>
</dbReference>
<protein>
    <submittedName>
        <fullName evidence="2">Uncharacterized protein</fullName>
    </submittedName>
</protein>
<proteinExistence type="predicted"/>
<evidence type="ECO:0000256" key="1">
    <source>
        <dbReference type="SAM" id="MobiDB-lite"/>
    </source>
</evidence>
<feature type="region of interest" description="Disordered" evidence="1">
    <location>
        <begin position="18"/>
        <end position="55"/>
    </location>
</feature>
<keyword evidence="3" id="KW-1185">Reference proteome</keyword>
<sequence length="65" mass="7279">EFALQLLRKELMALTLSEGRLRQGQTNKGEPLPAGENREPSRNSSPCSMNVDMDEPVKMPKAAYF</sequence>
<accession>A0A401TBQ1</accession>
<evidence type="ECO:0000313" key="3">
    <source>
        <dbReference type="Proteomes" id="UP000287033"/>
    </source>
</evidence>
<feature type="non-terminal residue" evidence="2">
    <location>
        <position position="1"/>
    </location>
</feature>
<evidence type="ECO:0000313" key="2">
    <source>
        <dbReference type="EMBL" id="GCC40063.1"/>
    </source>
</evidence>
<gene>
    <name evidence="2" type="ORF">chiPu_0024289</name>
</gene>